<evidence type="ECO:0000256" key="7">
    <source>
        <dbReference type="SAM" id="Phobius"/>
    </source>
</evidence>
<sequence>MSSAVIMIPNIDPRGVRLFVLTISFLVLVWLFISLRGLVKSMTVKKLSLDDWLMLAAVLLYTTHSTIALWGITYSSQEGEEDFLRGENIALHSWFLGEVLYGPLSALIRSSIAVFLLRIATDKTHRRIIHACLGVTWIMTVVYFFLVLFQCSPPSYFYTQVLDPGSGQCLNKDRVPRATIAHSIICAVVDLVLAFLPVAILWNVKLNKRTKIGVATLLSMGLLAGIALIVRVPYVRFIEISDPGFLEQTNGTAFWSVMETSLGIIAGCAVTLRPLMRGFGPKRSPWRRGADAASPNESNEARRRRREGGGGRPPQAPVSVQTRQLQEVKDECGITIPPQHTTAPRDEIYGAFPPDQYVDVDRAAQPTLMARRYEFRGSETSVGRLWDRAISPASSSHMFTPMSEVVRVKTSIEIKRESGSRFLSPNHEGRAPPLDSFALQGGKGIVTIKGPTTYHSRLAHSRSF</sequence>
<keyword evidence="10" id="KW-1185">Reference proteome</keyword>
<organism evidence="9 10">
    <name type="scientific">Podospora fimiseda</name>
    <dbReference type="NCBI Taxonomy" id="252190"/>
    <lineage>
        <taxon>Eukaryota</taxon>
        <taxon>Fungi</taxon>
        <taxon>Dikarya</taxon>
        <taxon>Ascomycota</taxon>
        <taxon>Pezizomycotina</taxon>
        <taxon>Sordariomycetes</taxon>
        <taxon>Sordariomycetidae</taxon>
        <taxon>Sordariales</taxon>
        <taxon>Podosporaceae</taxon>
        <taxon>Podospora</taxon>
    </lineage>
</organism>
<name>A0AAN7H5V5_9PEZI</name>
<dbReference type="InterPro" id="IPR052337">
    <property type="entry name" value="SAT4-like"/>
</dbReference>
<dbReference type="PANTHER" id="PTHR33048">
    <property type="entry name" value="PTH11-LIKE INTEGRAL MEMBRANE PROTEIN (AFU_ORTHOLOGUE AFUA_5G11245)"/>
    <property type="match status" value="1"/>
</dbReference>
<dbReference type="AlphaFoldDB" id="A0AAN7H5V5"/>
<feature type="transmembrane region" description="Helical" evidence="7">
    <location>
        <begin position="51"/>
        <end position="74"/>
    </location>
</feature>
<gene>
    <name evidence="9" type="ORF">QBC38DRAFT_463450</name>
</gene>
<protein>
    <submittedName>
        <fullName evidence="9">Integral membrane protein</fullName>
    </submittedName>
</protein>
<evidence type="ECO:0000256" key="6">
    <source>
        <dbReference type="SAM" id="MobiDB-lite"/>
    </source>
</evidence>
<dbReference type="EMBL" id="MU865288">
    <property type="protein sequence ID" value="KAK4232217.1"/>
    <property type="molecule type" value="Genomic_DNA"/>
</dbReference>
<evidence type="ECO:0000256" key="3">
    <source>
        <dbReference type="ARBA" id="ARBA00022989"/>
    </source>
</evidence>
<dbReference type="Proteomes" id="UP001301958">
    <property type="component" value="Unassembled WGS sequence"/>
</dbReference>
<evidence type="ECO:0000313" key="9">
    <source>
        <dbReference type="EMBL" id="KAK4232217.1"/>
    </source>
</evidence>
<evidence type="ECO:0000313" key="10">
    <source>
        <dbReference type="Proteomes" id="UP001301958"/>
    </source>
</evidence>
<comment type="subcellular location">
    <subcellularLocation>
        <location evidence="1">Membrane</location>
        <topology evidence="1">Multi-pass membrane protein</topology>
    </subcellularLocation>
</comment>
<keyword evidence="4 7" id="KW-0472">Membrane</keyword>
<evidence type="ECO:0000259" key="8">
    <source>
        <dbReference type="Pfam" id="PF20684"/>
    </source>
</evidence>
<dbReference type="PANTHER" id="PTHR33048:SF96">
    <property type="entry name" value="INTEGRAL MEMBRANE PROTEIN"/>
    <property type="match status" value="1"/>
</dbReference>
<feature type="transmembrane region" description="Helical" evidence="7">
    <location>
        <begin position="128"/>
        <end position="149"/>
    </location>
</feature>
<keyword evidence="3 7" id="KW-1133">Transmembrane helix</keyword>
<evidence type="ECO:0000256" key="5">
    <source>
        <dbReference type="ARBA" id="ARBA00038359"/>
    </source>
</evidence>
<evidence type="ECO:0000256" key="2">
    <source>
        <dbReference type="ARBA" id="ARBA00022692"/>
    </source>
</evidence>
<reference evidence="9" key="1">
    <citation type="journal article" date="2023" name="Mol. Phylogenet. Evol.">
        <title>Genome-scale phylogeny and comparative genomics of the fungal order Sordariales.</title>
        <authorList>
            <person name="Hensen N."/>
            <person name="Bonometti L."/>
            <person name="Westerberg I."/>
            <person name="Brannstrom I.O."/>
            <person name="Guillou S."/>
            <person name="Cros-Aarteil S."/>
            <person name="Calhoun S."/>
            <person name="Haridas S."/>
            <person name="Kuo A."/>
            <person name="Mondo S."/>
            <person name="Pangilinan J."/>
            <person name="Riley R."/>
            <person name="LaButti K."/>
            <person name="Andreopoulos B."/>
            <person name="Lipzen A."/>
            <person name="Chen C."/>
            <person name="Yan M."/>
            <person name="Daum C."/>
            <person name="Ng V."/>
            <person name="Clum A."/>
            <person name="Steindorff A."/>
            <person name="Ohm R.A."/>
            <person name="Martin F."/>
            <person name="Silar P."/>
            <person name="Natvig D.O."/>
            <person name="Lalanne C."/>
            <person name="Gautier V."/>
            <person name="Ament-Velasquez S.L."/>
            <person name="Kruys A."/>
            <person name="Hutchinson M.I."/>
            <person name="Powell A.J."/>
            <person name="Barry K."/>
            <person name="Miller A.N."/>
            <person name="Grigoriev I.V."/>
            <person name="Debuchy R."/>
            <person name="Gladieux P."/>
            <person name="Hiltunen Thoren M."/>
            <person name="Johannesson H."/>
        </authorList>
    </citation>
    <scope>NUCLEOTIDE SEQUENCE</scope>
    <source>
        <strain evidence="9">CBS 990.96</strain>
    </source>
</reference>
<feature type="transmembrane region" description="Helical" evidence="7">
    <location>
        <begin position="180"/>
        <end position="202"/>
    </location>
</feature>
<accession>A0AAN7H5V5</accession>
<reference evidence="9" key="2">
    <citation type="submission" date="2023-05" db="EMBL/GenBank/DDBJ databases">
        <authorList>
            <consortium name="Lawrence Berkeley National Laboratory"/>
            <person name="Steindorff A."/>
            <person name="Hensen N."/>
            <person name="Bonometti L."/>
            <person name="Westerberg I."/>
            <person name="Brannstrom I.O."/>
            <person name="Guillou S."/>
            <person name="Cros-Aarteil S."/>
            <person name="Calhoun S."/>
            <person name="Haridas S."/>
            <person name="Kuo A."/>
            <person name="Mondo S."/>
            <person name="Pangilinan J."/>
            <person name="Riley R."/>
            <person name="Labutti K."/>
            <person name="Andreopoulos B."/>
            <person name="Lipzen A."/>
            <person name="Chen C."/>
            <person name="Yanf M."/>
            <person name="Daum C."/>
            <person name="Ng V."/>
            <person name="Clum A."/>
            <person name="Ohm R."/>
            <person name="Martin F."/>
            <person name="Silar P."/>
            <person name="Natvig D."/>
            <person name="Lalanne C."/>
            <person name="Gautier V."/>
            <person name="Ament-Velasquez S.L."/>
            <person name="Kruys A."/>
            <person name="Hutchinson M.I."/>
            <person name="Powell A.J."/>
            <person name="Barry K."/>
            <person name="Miller A.N."/>
            <person name="Grigoriev I.V."/>
            <person name="Debuchy R."/>
            <person name="Gladieux P."/>
            <person name="Thoren M.H."/>
            <person name="Johannesson H."/>
        </authorList>
    </citation>
    <scope>NUCLEOTIDE SEQUENCE</scope>
    <source>
        <strain evidence="9">CBS 990.96</strain>
    </source>
</reference>
<feature type="transmembrane region" description="Helical" evidence="7">
    <location>
        <begin position="18"/>
        <end position="39"/>
    </location>
</feature>
<evidence type="ECO:0000256" key="4">
    <source>
        <dbReference type="ARBA" id="ARBA00023136"/>
    </source>
</evidence>
<feature type="transmembrane region" description="Helical" evidence="7">
    <location>
        <begin position="94"/>
        <end position="116"/>
    </location>
</feature>
<feature type="region of interest" description="Disordered" evidence="6">
    <location>
        <begin position="283"/>
        <end position="324"/>
    </location>
</feature>
<evidence type="ECO:0000256" key="1">
    <source>
        <dbReference type="ARBA" id="ARBA00004141"/>
    </source>
</evidence>
<comment type="similarity">
    <text evidence="5">Belongs to the SAT4 family.</text>
</comment>
<feature type="domain" description="Rhodopsin" evidence="8">
    <location>
        <begin position="35"/>
        <end position="277"/>
    </location>
</feature>
<comment type="caution">
    <text evidence="9">The sequence shown here is derived from an EMBL/GenBank/DDBJ whole genome shotgun (WGS) entry which is preliminary data.</text>
</comment>
<dbReference type="GO" id="GO:0016020">
    <property type="term" value="C:membrane"/>
    <property type="evidence" value="ECO:0007669"/>
    <property type="project" value="UniProtKB-SubCell"/>
</dbReference>
<dbReference type="Pfam" id="PF20684">
    <property type="entry name" value="Fung_rhodopsin"/>
    <property type="match status" value="1"/>
</dbReference>
<feature type="transmembrane region" description="Helical" evidence="7">
    <location>
        <begin position="214"/>
        <end position="234"/>
    </location>
</feature>
<dbReference type="InterPro" id="IPR049326">
    <property type="entry name" value="Rhodopsin_dom_fungi"/>
</dbReference>
<keyword evidence="2 7" id="KW-0812">Transmembrane</keyword>
<proteinExistence type="inferred from homology"/>